<reference evidence="1" key="1">
    <citation type="submission" date="2021-08" db="EMBL/GenBank/DDBJ databases">
        <title>Complete genome sequence of Chryseobacterium sp strain PS-8.</title>
        <authorList>
            <person name="Das S.K."/>
        </authorList>
    </citation>
    <scope>NUCLEOTIDE SEQUENCE</scope>
    <source>
        <strain evidence="1">PS-8</strain>
    </source>
</reference>
<accession>A0ABS9CBF8</accession>
<dbReference type="RefSeq" id="WP_235132398.1">
    <property type="nucleotide sequence ID" value="NZ_JACSGT010000002.1"/>
</dbReference>
<evidence type="ECO:0000313" key="1">
    <source>
        <dbReference type="EMBL" id="MCF2221052.1"/>
    </source>
</evidence>
<protein>
    <recommendedName>
        <fullName evidence="3">DNA-binding protein</fullName>
    </recommendedName>
</protein>
<evidence type="ECO:0000313" key="2">
    <source>
        <dbReference type="Proteomes" id="UP001430374"/>
    </source>
</evidence>
<proteinExistence type="predicted"/>
<dbReference type="EMBL" id="JACSGT010000002">
    <property type="protein sequence ID" value="MCF2221052.1"/>
    <property type="molecule type" value="Genomic_DNA"/>
</dbReference>
<name>A0ABS9CBF8_9FLAO</name>
<gene>
    <name evidence="1" type="ORF">H9Q08_17335</name>
</gene>
<evidence type="ECO:0008006" key="3">
    <source>
        <dbReference type="Google" id="ProtNLM"/>
    </source>
</evidence>
<dbReference type="Proteomes" id="UP001430374">
    <property type="component" value="Unassembled WGS sequence"/>
</dbReference>
<keyword evidence="2" id="KW-1185">Reference proteome</keyword>
<organism evidence="1 2">
    <name type="scientific">Chryseobacterium indicum</name>
    <dbReference type="NCBI Taxonomy" id="2766954"/>
    <lineage>
        <taxon>Bacteria</taxon>
        <taxon>Pseudomonadati</taxon>
        <taxon>Bacteroidota</taxon>
        <taxon>Flavobacteriia</taxon>
        <taxon>Flavobacteriales</taxon>
        <taxon>Weeksellaceae</taxon>
        <taxon>Chryseobacterium group</taxon>
        <taxon>Chryseobacterium</taxon>
    </lineage>
</organism>
<sequence>MDYPKADAERMLEISQTTFYKRSKNLGIQLVSKINERGKSVYITEEDLQKMAKAL</sequence>
<comment type="caution">
    <text evidence="1">The sequence shown here is derived from an EMBL/GenBank/DDBJ whole genome shotgun (WGS) entry which is preliminary data.</text>
</comment>